<gene>
    <name evidence="1" type="primary">avs1c</name>
    <name evidence="1" type="ORF">VZ068_14440</name>
</gene>
<dbReference type="RefSeq" id="WP_349655681.1">
    <property type="nucleotide sequence ID" value="NZ_CP144460.1"/>
</dbReference>
<evidence type="ECO:0000313" key="1">
    <source>
        <dbReference type="EMBL" id="XBS36670.1"/>
    </source>
</evidence>
<sequence length="90" mass="10107">MSTPMTRVDFEDRINLVREQLRLGKMHFARGLRGPDSLLQVRKLPNGRIDLLSIDESARLQANTMYQMMIGGFGAEIDALINASESDAEL</sequence>
<organism evidence="1">
    <name type="scientific">Xanthomonas sp. 10-10</name>
    <dbReference type="NCBI Taxonomy" id="3115848"/>
    <lineage>
        <taxon>Bacteria</taxon>
        <taxon>Pseudomonadati</taxon>
        <taxon>Pseudomonadota</taxon>
        <taxon>Gammaproteobacteria</taxon>
        <taxon>Lysobacterales</taxon>
        <taxon>Lysobacteraceae</taxon>
        <taxon>Xanthomonas</taxon>
    </lineage>
</organism>
<dbReference type="EMBL" id="CP144460">
    <property type="protein sequence ID" value="XBS36670.1"/>
    <property type="molecule type" value="Genomic_DNA"/>
</dbReference>
<dbReference type="NCBIfam" id="NF041811">
    <property type="entry name" value="Avs1c"/>
    <property type="match status" value="1"/>
</dbReference>
<dbReference type="AlphaFoldDB" id="A0AAU7P4L5"/>
<reference evidence="1" key="1">
    <citation type="submission" date="2024-02" db="EMBL/GenBank/DDBJ databases">
        <title>Complete genome sequence of Xanthomonas sp. 10-10.</title>
        <authorList>
            <person name="Biessy A."/>
            <person name="Ciotola M."/>
            <person name="Cadieux M."/>
            <person name="Soufiane B."/>
            <person name="Laforest M."/>
            <person name="Filion M."/>
        </authorList>
    </citation>
    <scope>NUCLEOTIDE SEQUENCE</scope>
    <source>
        <strain evidence="1">10-10</strain>
    </source>
</reference>
<accession>A0AAU7P4L5</accession>
<protein>
    <submittedName>
        <fullName evidence="1">AVAST type 1 anti-phage system protein Avs1c</fullName>
    </submittedName>
</protein>
<proteinExistence type="predicted"/>
<name>A0AAU7P4L5_9XANT</name>